<evidence type="ECO:0000313" key="1">
    <source>
        <dbReference type="EMBL" id="GEM03592.1"/>
    </source>
</evidence>
<dbReference type="Proteomes" id="UP000321773">
    <property type="component" value="Unassembled WGS sequence"/>
</dbReference>
<protein>
    <submittedName>
        <fullName evidence="1">Uncharacterized protein</fullName>
    </submittedName>
</protein>
<sequence>MMVCYGCTETVRRTPEEVEQLVSEQLSFETDLVSEDTYQKRLAHCYACDQLDYDTTCRVCGCFVQFRARLSYKACPHIEEKRWDKVNT</sequence>
<reference evidence="1 2" key="1">
    <citation type="submission" date="2019-07" db="EMBL/GenBank/DDBJ databases">
        <title>Whole genome shotgun sequence of Halolactibacillus miurensis NBRC 100873.</title>
        <authorList>
            <person name="Hosoyama A."/>
            <person name="Uohara A."/>
            <person name="Ohji S."/>
            <person name="Ichikawa N."/>
        </authorList>
    </citation>
    <scope>NUCLEOTIDE SEQUENCE [LARGE SCALE GENOMIC DNA]</scope>
    <source>
        <strain evidence="1 2">NBRC 100873</strain>
    </source>
</reference>
<dbReference type="InterPro" id="IPR046169">
    <property type="entry name" value="DUF6171"/>
</dbReference>
<proteinExistence type="predicted"/>
<dbReference type="Pfam" id="PF19668">
    <property type="entry name" value="DUF6171"/>
    <property type="match status" value="1"/>
</dbReference>
<keyword evidence="2" id="KW-1185">Reference proteome</keyword>
<accession>A0ABQ0VQZ9</accession>
<dbReference type="EMBL" id="BJWJ01000004">
    <property type="protein sequence ID" value="GEM03592.1"/>
    <property type="molecule type" value="Genomic_DNA"/>
</dbReference>
<evidence type="ECO:0000313" key="2">
    <source>
        <dbReference type="Proteomes" id="UP000321773"/>
    </source>
</evidence>
<gene>
    <name evidence="1" type="ORF">HMI01_05800</name>
</gene>
<name>A0ABQ0VQZ9_9BACI</name>
<comment type="caution">
    <text evidence="1">The sequence shown here is derived from an EMBL/GenBank/DDBJ whole genome shotgun (WGS) entry which is preliminary data.</text>
</comment>
<organism evidence="1 2">
    <name type="scientific">Halolactibacillus miurensis</name>
    <dbReference type="NCBI Taxonomy" id="306541"/>
    <lineage>
        <taxon>Bacteria</taxon>
        <taxon>Bacillati</taxon>
        <taxon>Bacillota</taxon>
        <taxon>Bacilli</taxon>
        <taxon>Bacillales</taxon>
        <taxon>Bacillaceae</taxon>
        <taxon>Halolactibacillus</taxon>
    </lineage>
</organism>